<accession>A0A8S5UX42</accession>
<reference evidence="2" key="1">
    <citation type="journal article" date="2021" name="Proc. Natl. Acad. Sci. U.S.A.">
        <title>A Catalog of Tens of Thousands of Viruses from Human Metagenomes Reveals Hidden Associations with Chronic Diseases.</title>
        <authorList>
            <person name="Tisza M.J."/>
            <person name="Buck C.B."/>
        </authorList>
    </citation>
    <scope>NUCLEOTIDE SEQUENCE</scope>
    <source>
        <strain evidence="2">CtDmR33</strain>
    </source>
</reference>
<protein>
    <submittedName>
        <fullName evidence="2">Uncharacterized protein</fullName>
    </submittedName>
</protein>
<proteinExistence type="predicted"/>
<name>A0A8S5UX42_9CAUD</name>
<evidence type="ECO:0000256" key="1">
    <source>
        <dbReference type="SAM" id="Phobius"/>
    </source>
</evidence>
<keyword evidence="1" id="KW-0472">Membrane</keyword>
<dbReference type="EMBL" id="BK016159">
    <property type="protein sequence ID" value="DAF99055.1"/>
    <property type="molecule type" value="Genomic_DNA"/>
</dbReference>
<keyword evidence="1" id="KW-1133">Transmembrane helix</keyword>
<evidence type="ECO:0000313" key="2">
    <source>
        <dbReference type="EMBL" id="DAF99055.1"/>
    </source>
</evidence>
<organism evidence="2">
    <name type="scientific">Siphoviridae sp. ctDmR33</name>
    <dbReference type="NCBI Taxonomy" id="2825389"/>
    <lineage>
        <taxon>Viruses</taxon>
        <taxon>Duplodnaviria</taxon>
        <taxon>Heunggongvirae</taxon>
        <taxon>Uroviricota</taxon>
        <taxon>Caudoviricetes</taxon>
    </lineage>
</organism>
<dbReference type="PROSITE" id="PS51257">
    <property type="entry name" value="PROKAR_LIPOPROTEIN"/>
    <property type="match status" value="1"/>
</dbReference>
<sequence>MKIRIKPFSPAHFALVTAACLAFYGIGYLLCVILVQINF</sequence>
<keyword evidence="1" id="KW-0812">Transmembrane</keyword>
<feature type="transmembrane region" description="Helical" evidence="1">
    <location>
        <begin position="12"/>
        <end position="37"/>
    </location>
</feature>